<dbReference type="PANTHER" id="PTHR13071">
    <property type="entry name" value="MITOCHONDRIAL 28S RIBOSOMAL PROTEIN S22"/>
    <property type="match status" value="1"/>
</dbReference>
<dbReference type="GO" id="GO:0005763">
    <property type="term" value="C:mitochondrial small ribosomal subunit"/>
    <property type="evidence" value="ECO:0007669"/>
    <property type="project" value="TreeGrafter"/>
</dbReference>
<evidence type="ECO:0000313" key="1">
    <source>
        <dbReference type="EMBL" id="EFN89057.1"/>
    </source>
</evidence>
<dbReference type="OrthoDB" id="10052321at2759"/>
<keyword evidence="1" id="KW-0687">Ribonucleoprotein</keyword>
<dbReference type="Proteomes" id="UP000008237">
    <property type="component" value="Unassembled WGS sequence"/>
</dbReference>
<protein>
    <submittedName>
        <fullName evidence="1">28S ribosomal protein S22, mitochondrial</fullName>
    </submittedName>
</protein>
<name>E2B5H1_HARSA</name>
<gene>
    <name evidence="1" type="ORF">EAI_08451</name>
</gene>
<dbReference type="InterPro" id="IPR019374">
    <property type="entry name" value="Ribosomal_mS22"/>
</dbReference>
<reference evidence="1 2" key="1">
    <citation type="journal article" date="2010" name="Science">
        <title>Genomic comparison of the ants Camponotus floridanus and Harpegnathos saltator.</title>
        <authorList>
            <person name="Bonasio R."/>
            <person name="Zhang G."/>
            <person name="Ye C."/>
            <person name="Mutti N.S."/>
            <person name="Fang X."/>
            <person name="Qin N."/>
            <person name="Donahue G."/>
            <person name="Yang P."/>
            <person name="Li Q."/>
            <person name="Li C."/>
            <person name="Zhang P."/>
            <person name="Huang Z."/>
            <person name="Berger S.L."/>
            <person name="Reinberg D."/>
            <person name="Wang J."/>
            <person name="Liebig J."/>
        </authorList>
    </citation>
    <scope>NUCLEOTIDE SEQUENCE [LARGE SCALE GENOMIC DNA]</scope>
    <source>
        <strain evidence="1 2">R22 G/1</strain>
    </source>
</reference>
<dbReference type="InParanoid" id="E2B5H1"/>
<dbReference type="AlphaFoldDB" id="E2B5H1"/>
<organism evidence="2">
    <name type="scientific">Harpegnathos saltator</name>
    <name type="common">Jerdon's jumping ant</name>
    <dbReference type="NCBI Taxonomy" id="610380"/>
    <lineage>
        <taxon>Eukaryota</taxon>
        <taxon>Metazoa</taxon>
        <taxon>Ecdysozoa</taxon>
        <taxon>Arthropoda</taxon>
        <taxon>Hexapoda</taxon>
        <taxon>Insecta</taxon>
        <taxon>Pterygota</taxon>
        <taxon>Neoptera</taxon>
        <taxon>Endopterygota</taxon>
        <taxon>Hymenoptera</taxon>
        <taxon>Apocrita</taxon>
        <taxon>Aculeata</taxon>
        <taxon>Formicoidea</taxon>
        <taxon>Formicidae</taxon>
        <taxon>Ponerinae</taxon>
        <taxon>Ponerini</taxon>
        <taxon>Harpegnathos</taxon>
    </lineage>
</organism>
<dbReference type="OMA" id="CIDDLLY"/>
<evidence type="ECO:0000313" key="2">
    <source>
        <dbReference type="Proteomes" id="UP000008237"/>
    </source>
</evidence>
<accession>E2B5H1</accession>
<dbReference type="GO" id="GO:0003735">
    <property type="term" value="F:structural constituent of ribosome"/>
    <property type="evidence" value="ECO:0007669"/>
    <property type="project" value="TreeGrafter"/>
</dbReference>
<sequence>MTDEQLQEAINETQRKAEEYLQMPPVVKQRSNPTGLICEDPGLQNYNTSKFVFTDITYNLRDRERFVVVREPDGTLRHATWEERDRIVPIYFPSPGKEIQKPRMFEDEYLQNLLDRKEYEFILDRACVQFDPDNPDYQRVTREVYERINLEKHFDVLRSTRHFGPMVFHLVWTSNIDNLLCEMIENSRIKDAILLIRLYHKIHPTSDSAVERCSADSDDTEFILHYARLDSPKRHTIEKLVHSYKELRREHRIVEEGIKKAHGIPSSTNEM</sequence>
<dbReference type="Pfam" id="PF10245">
    <property type="entry name" value="MRP-S22"/>
    <property type="match status" value="1"/>
</dbReference>
<dbReference type="EMBL" id="GL445827">
    <property type="protein sequence ID" value="EFN89057.1"/>
    <property type="molecule type" value="Genomic_DNA"/>
</dbReference>
<dbReference type="FunCoup" id="E2B5H1">
    <property type="interactions" value="719"/>
</dbReference>
<keyword evidence="2" id="KW-1185">Reference proteome</keyword>
<keyword evidence="1" id="KW-0689">Ribosomal protein</keyword>
<dbReference type="STRING" id="610380.E2B5H1"/>
<proteinExistence type="predicted"/>
<dbReference type="PANTHER" id="PTHR13071:SF4">
    <property type="entry name" value="SMALL RIBOSOMAL SUBUNIT PROTEIN MS22"/>
    <property type="match status" value="1"/>
</dbReference>